<dbReference type="GO" id="GO:0008285">
    <property type="term" value="P:negative regulation of cell population proliferation"/>
    <property type="evidence" value="ECO:0007669"/>
    <property type="project" value="TreeGrafter"/>
</dbReference>
<dbReference type="SMART" id="SM00099">
    <property type="entry name" value="btg1"/>
    <property type="match status" value="1"/>
</dbReference>
<dbReference type="PANTHER" id="PTHR22978">
    <property type="entry name" value="B-CELL TRANSLOCATION GENE"/>
    <property type="match status" value="1"/>
</dbReference>
<organism evidence="3 4">
    <name type="scientific">Dreissena polymorpha</name>
    <name type="common">Zebra mussel</name>
    <name type="synonym">Mytilus polymorpha</name>
    <dbReference type="NCBI Taxonomy" id="45954"/>
    <lineage>
        <taxon>Eukaryota</taxon>
        <taxon>Metazoa</taxon>
        <taxon>Spiralia</taxon>
        <taxon>Lophotrochozoa</taxon>
        <taxon>Mollusca</taxon>
        <taxon>Bivalvia</taxon>
        <taxon>Autobranchia</taxon>
        <taxon>Heteroconchia</taxon>
        <taxon>Euheterodonta</taxon>
        <taxon>Imparidentia</taxon>
        <taxon>Neoheterodontei</taxon>
        <taxon>Myida</taxon>
        <taxon>Dreissenoidea</taxon>
        <taxon>Dreissenidae</taxon>
        <taxon>Dreissena</taxon>
    </lineage>
</organism>
<dbReference type="InterPro" id="IPR033332">
    <property type="entry name" value="BTG"/>
</dbReference>
<dbReference type="SUPFAM" id="SSF160696">
    <property type="entry name" value="BTG domain-like"/>
    <property type="match status" value="1"/>
</dbReference>
<reference evidence="3" key="2">
    <citation type="submission" date="2020-11" db="EMBL/GenBank/DDBJ databases">
        <authorList>
            <person name="McCartney M.A."/>
            <person name="Auch B."/>
            <person name="Kono T."/>
            <person name="Mallez S."/>
            <person name="Becker A."/>
            <person name="Gohl D.M."/>
            <person name="Silverstein K.A.T."/>
            <person name="Koren S."/>
            <person name="Bechman K.B."/>
            <person name="Herman A."/>
            <person name="Abrahante J.E."/>
            <person name="Garbe J."/>
        </authorList>
    </citation>
    <scope>NUCLEOTIDE SEQUENCE</scope>
    <source>
        <strain evidence="3">Duluth1</strain>
        <tissue evidence="3">Whole animal</tissue>
    </source>
</reference>
<protein>
    <recommendedName>
        <fullName evidence="2">Anti-proliferative protein domain-containing protein</fullName>
    </recommendedName>
</protein>
<gene>
    <name evidence="3" type="ORF">DPMN_122097</name>
</gene>
<dbReference type="InterPro" id="IPR036054">
    <property type="entry name" value="BTG-like_sf"/>
</dbReference>
<dbReference type="GO" id="GO:0005737">
    <property type="term" value="C:cytoplasm"/>
    <property type="evidence" value="ECO:0007669"/>
    <property type="project" value="TreeGrafter"/>
</dbReference>
<sequence length="183" mass="20929">MKEEIKSAVDFLTNILRSKNEINHDKSSQFNAVLQNILSARYQDHWFPEKPFKGSGFRCIRLNHNVDPLILQAGKICGLNHSILESTFPPELTIWVDPRDVSFRIGENGSVGILYQSENDPSEQYVQQTQAKQQEKCDLLASQSNHRSFSSTFMSCKEQFMNVLPSNLRESVHYQQFAGFIAS</sequence>
<evidence type="ECO:0000259" key="2">
    <source>
        <dbReference type="SMART" id="SM00099"/>
    </source>
</evidence>
<dbReference type="PANTHER" id="PTHR22978:SF22">
    <property type="entry name" value="BTG FAMILY PROTEIN"/>
    <property type="match status" value="1"/>
</dbReference>
<dbReference type="Pfam" id="PF07742">
    <property type="entry name" value="BTG"/>
    <property type="match status" value="1"/>
</dbReference>
<evidence type="ECO:0000313" key="3">
    <source>
        <dbReference type="EMBL" id="KAH3820351.1"/>
    </source>
</evidence>
<dbReference type="InterPro" id="IPR002087">
    <property type="entry name" value="Anti_prolifrtn"/>
</dbReference>
<proteinExistence type="inferred from homology"/>
<dbReference type="AlphaFoldDB" id="A0A9D4GMX6"/>
<dbReference type="Proteomes" id="UP000828390">
    <property type="component" value="Unassembled WGS sequence"/>
</dbReference>
<evidence type="ECO:0000256" key="1">
    <source>
        <dbReference type="ARBA" id="ARBA00007989"/>
    </source>
</evidence>
<dbReference type="PRINTS" id="PR00310">
    <property type="entry name" value="ANTIPRLFBTG1"/>
</dbReference>
<feature type="domain" description="Anti-proliferative protein" evidence="2">
    <location>
        <begin position="1"/>
        <end position="108"/>
    </location>
</feature>
<comment type="caution">
    <text evidence="3">The sequence shown here is derived from an EMBL/GenBank/DDBJ whole genome shotgun (WGS) entry which is preliminary data.</text>
</comment>
<evidence type="ECO:0000313" key="4">
    <source>
        <dbReference type="Proteomes" id="UP000828390"/>
    </source>
</evidence>
<dbReference type="Gene3D" id="3.90.640.90">
    <property type="entry name" value="Anti-proliferative protein, N-terminal domain"/>
    <property type="match status" value="1"/>
</dbReference>
<dbReference type="GO" id="GO:0005634">
    <property type="term" value="C:nucleus"/>
    <property type="evidence" value="ECO:0007669"/>
    <property type="project" value="TreeGrafter"/>
</dbReference>
<accession>A0A9D4GMX6</accession>
<dbReference type="EMBL" id="JAIWYP010000005">
    <property type="protein sequence ID" value="KAH3820351.1"/>
    <property type="molecule type" value="Genomic_DNA"/>
</dbReference>
<reference evidence="3" key="1">
    <citation type="journal article" date="2019" name="bioRxiv">
        <title>The Genome of the Zebra Mussel, Dreissena polymorpha: A Resource for Invasive Species Research.</title>
        <authorList>
            <person name="McCartney M.A."/>
            <person name="Auch B."/>
            <person name="Kono T."/>
            <person name="Mallez S."/>
            <person name="Zhang Y."/>
            <person name="Obille A."/>
            <person name="Becker A."/>
            <person name="Abrahante J.E."/>
            <person name="Garbe J."/>
            <person name="Badalamenti J.P."/>
            <person name="Herman A."/>
            <person name="Mangelson H."/>
            <person name="Liachko I."/>
            <person name="Sullivan S."/>
            <person name="Sone E.D."/>
            <person name="Koren S."/>
            <person name="Silverstein K.A.T."/>
            <person name="Beckman K.B."/>
            <person name="Gohl D.M."/>
        </authorList>
    </citation>
    <scope>NUCLEOTIDE SEQUENCE</scope>
    <source>
        <strain evidence="3">Duluth1</strain>
        <tissue evidence="3">Whole animal</tissue>
    </source>
</reference>
<name>A0A9D4GMX6_DREPO</name>
<comment type="similarity">
    <text evidence="1">Belongs to the BTG family.</text>
</comment>
<keyword evidence="4" id="KW-1185">Reference proteome</keyword>